<keyword evidence="2" id="KW-0813">Transport</keyword>
<evidence type="ECO:0000313" key="9">
    <source>
        <dbReference type="EMBL" id="SAK94058.1"/>
    </source>
</evidence>
<keyword evidence="4" id="KW-0472">Membrane</keyword>
<keyword evidence="10" id="KW-1185">Reference proteome</keyword>
<name>A0A158DHL2_9BURK</name>
<comment type="similarity">
    <text evidence="1">Belongs to the ABC transporter superfamily.</text>
</comment>
<evidence type="ECO:0000256" key="6">
    <source>
        <dbReference type="ARBA" id="ARBA00022840"/>
    </source>
</evidence>
<dbReference type="GO" id="GO:0015658">
    <property type="term" value="F:branched-chain amino acid transmembrane transporter activity"/>
    <property type="evidence" value="ECO:0007669"/>
    <property type="project" value="TreeGrafter"/>
</dbReference>
<evidence type="ECO:0000256" key="7">
    <source>
        <dbReference type="ARBA" id="ARBA00022970"/>
    </source>
</evidence>
<proteinExistence type="inferred from homology"/>
<dbReference type="PANTHER" id="PTHR43820">
    <property type="entry name" value="HIGH-AFFINITY BRANCHED-CHAIN AMINO ACID TRANSPORT ATP-BINDING PROTEIN LIVF"/>
    <property type="match status" value="1"/>
</dbReference>
<keyword evidence="5" id="KW-0547">Nucleotide-binding</keyword>
<sequence length="235" mass="24942">MSALLQVSGVEAGYGGGRVLNGVSLSVGPGEVLALIGRNGVGKTTLMRALIGLIDLDAGSIELDGESIGHEKPYVRAQKGMGYVPQGREIFGALTVAENLQVGAQANRAQAAQMKDKVVGYFPILKKRYQQKAGTMSGGEQQQLAIARALISSPKVVLLDEPSEGIQPSIVDLIGETLQQIARETGIGVVLVEQDMGMVERIATRCCVMDKGRIVETLSPAQLADEQLIRQYLAL</sequence>
<dbReference type="Pfam" id="PF00005">
    <property type="entry name" value="ABC_tran"/>
    <property type="match status" value="1"/>
</dbReference>
<dbReference type="Gene3D" id="3.40.50.300">
    <property type="entry name" value="P-loop containing nucleotide triphosphate hydrolases"/>
    <property type="match status" value="1"/>
</dbReference>
<dbReference type="OrthoDB" id="9776369at2"/>
<dbReference type="Proteomes" id="UP000054624">
    <property type="component" value="Unassembled WGS sequence"/>
</dbReference>
<organism evidence="9 10">
    <name type="scientific">Caballeronia temeraria</name>
    <dbReference type="NCBI Taxonomy" id="1777137"/>
    <lineage>
        <taxon>Bacteria</taxon>
        <taxon>Pseudomonadati</taxon>
        <taxon>Pseudomonadota</taxon>
        <taxon>Betaproteobacteria</taxon>
        <taxon>Burkholderiales</taxon>
        <taxon>Burkholderiaceae</taxon>
        <taxon>Caballeronia</taxon>
    </lineage>
</organism>
<feature type="domain" description="ABC transporter" evidence="8">
    <location>
        <begin position="5"/>
        <end position="233"/>
    </location>
</feature>
<keyword evidence="3" id="KW-1003">Cell membrane</keyword>
<dbReference type="SMART" id="SM00382">
    <property type="entry name" value="AAA"/>
    <property type="match status" value="1"/>
</dbReference>
<keyword evidence="6" id="KW-0067">ATP-binding</keyword>
<dbReference type="STRING" id="1777137.AWB76_06978"/>
<dbReference type="PANTHER" id="PTHR43820:SF5">
    <property type="entry name" value="HIGH-AFFINITY BRANCHED-CHAIN AMINO ACID TRANSPORT ATP-BINDING PROTEIN"/>
    <property type="match status" value="1"/>
</dbReference>
<evidence type="ECO:0000256" key="5">
    <source>
        <dbReference type="ARBA" id="ARBA00022741"/>
    </source>
</evidence>
<dbReference type="InterPro" id="IPR003439">
    <property type="entry name" value="ABC_transporter-like_ATP-bd"/>
</dbReference>
<evidence type="ECO:0000256" key="2">
    <source>
        <dbReference type="ARBA" id="ARBA00022448"/>
    </source>
</evidence>
<evidence type="ECO:0000313" key="10">
    <source>
        <dbReference type="Proteomes" id="UP000054624"/>
    </source>
</evidence>
<evidence type="ECO:0000256" key="1">
    <source>
        <dbReference type="ARBA" id="ARBA00005417"/>
    </source>
</evidence>
<dbReference type="GO" id="GO:0005524">
    <property type="term" value="F:ATP binding"/>
    <property type="evidence" value="ECO:0007669"/>
    <property type="project" value="UniProtKB-KW"/>
</dbReference>
<gene>
    <name evidence="9" type="ORF">AWB76_06978</name>
</gene>
<evidence type="ECO:0000259" key="8">
    <source>
        <dbReference type="PROSITE" id="PS50893"/>
    </source>
</evidence>
<keyword evidence="4" id="KW-0997">Cell inner membrane</keyword>
<dbReference type="RefSeq" id="WP_061164539.1">
    <property type="nucleotide sequence ID" value="NZ_FCOI02000042.1"/>
</dbReference>
<protein>
    <submittedName>
        <fullName evidence="9">ABC transporter related</fullName>
    </submittedName>
</protein>
<reference evidence="10" key="1">
    <citation type="submission" date="2016-01" db="EMBL/GenBank/DDBJ databases">
        <authorList>
            <person name="Peeters Charlotte."/>
        </authorList>
    </citation>
    <scope>NUCLEOTIDE SEQUENCE [LARGE SCALE GENOMIC DNA]</scope>
</reference>
<dbReference type="SUPFAM" id="SSF52540">
    <property type="entry name" value="P-loop containing nucleoside triphosphate hydrolases"/>
    <property type="match status" value="1"/>
</dbReference>
<dbReference type="CDD" id="cd03224">
    <property type="entry name" value="ABC_TM1139_LivF_branched"/>
    <property type="match status" value="1"/>
</dbReference>
<dbReference type="InterPro" id="IPR027417">
    <property type="entry name" value="P-loop_NTPase"/>
</dbReference>
<dbReference type="InterPro" id="IPR003593">
    <property type="entry name" value="AAA+_ATPase"/>
</dbReference>
<dbReference type="GO" id="GO:0016887">
    <property type="term" value="F:ATP hydrolysis activity"/>
    <property type="evidence" value="ECO:0007669"/>
    <property type="project" value="InterPro"/>
</dbReference>
<accession>A0A158DHL2</accession>
<dbReference type="AlphaFoldDB" id="A0A158DHL2"/>
<keyword evidence="7" id="KW-0029">Amino-acid transport</keyword>
<evidence type="ECO:0000256" key="4">
    <source>
        <dbReference type="ARBA" id="ARBA00022519"/>
    </source>
</evidence>
<dbReference type="InterPro" id="IPR052156">
    <property type="entry name" value="BCAA_Transport_ATP-bd_LivF"/>
</dbReference>
<dbReference type="PROSITE" id="PS50893">
    <property type="entry name" value="ABC_TRANSPORTER_2"/>
    <property type="match status" value="1"/>
</dbReference>
<dbReference type="EMBL" id="FCOI02000042">
    <property type="protein sequence ID" value="SAK94058.1"/>
    <property type="molecule type" value="Genomic_DNA"/>
</dbReference>
<dbReference type="GO" id="GO:0015807">
    <property type="term" value="P:L-amino acid transport"/>
    <property type="evidence" value="ECO:0007669"/>
    <property type="project" value="TreeGrafter"/>
</dbReference>
<evidence type="ECO:0000256" key="3">
    <source>
        <dbReference type="ARBA" id="ARBA00022475"/>
    </source>
</evidence>